<organism evidence="5">
    <name type="scientific">hydrothermal vent metagenome</name>
    <dbReference type="NCBI Taxonomy" id="652676"/>
    <lineage>
        <taxon>unclassified sequences</taxon>
        <taxon>metagenomes</taxon>
        <taxon>ecological metagenomes</taxon>
    </lineage>
</organism>
<gene>
    <name evidence="5" type="ORF">MNBD_GAMMA01-318</name>
</gene>
<protein>
    <recommendedName>
        <fullName evidence="4">Phospholipid/glycerol acyltransferase domain-containing protein</fullName>
    </recommendedName>
</protein>
<keyword evidence="2" id="KW-0012">Acyltransferase</keyword>
<dbReference type="EMBL" id="UOEW01000291">
    <property type="protein sequence ID" value="VAW40929.1"/>
    <property type="molecule type" value="Genomic_DNA"/>
</dbReference>
<dbReference type="InterPro" id="IPR002123">
    <property type="entry name" value="Plipid/glycerol_acylTrfase"/>
</dbReference>
<dbReference type="GO" id="GO:0006654">
    <property type="term" value="P:phosphatidic acid biosynthetic process"/>
    <property type="evidence" value="ECO:0007669"/>
    <property type="project" value="TreeGrafter"/>
</dbReference>
<dbReference type="SMART" id="SM00563">
    <property type="entry name" value="PlsC"/>
    <property type="match status" value="1"/>
</dbReference>
<reference evidence="5" key="1">
    <citation type="submission" date="2018-06" db="EMBL/GenBank/DDBJ databases">
        <authorList>
            <person name="Zhirakovskaya E."/>
        </authorList>
    </citation>
    <scope>NUCLEOTIDE SEQUENCE</scope>
</reference>
<keyword evidence="1" id="KW-0808">Transferase</keyword>
<name>A0A3B0VVP4_9ZZZZ</name>
<evidence type="ECO:0000256" key="1">
    <source>
        <dbReference type="ARBA" id="ARBA00022679"/>
    </source>
</evidence>
<accession>A0A3B0VVP4</accession>
<proteinExistence type="predicted"/>
<evidence type="ECO:0000256" key="3">
    <source>
        <dbReference type="SAM" id="MobiDB-lite"/>
    </source>
</evidence>
<sequence length="198" mass="22735">MIRWLFKTVLRVFGWKTITVLPKEKRYVVIAAPHTSNWDFPLGILYVFSAGIPFRYMGKAALFKWPQKYLFKALGGFAVDRNSKNKLTTRMAEYINSQTEIALALAPEGTRSNIKYWRSGFYYIALEAKVPIAMAGLDFANKEIGIKKTFMPSGDIDADMEIIRDFYKDIKGRHPEKQGPITIKPKSQYRKYDANTSS</sequence>
<dbReference type="Pfam" id="PF01553">
    <property type="entry name" value="Acyltransferase"/>
    <property type="match status" value="1"/>
</dbReference>
<dbReference type="PANTHER" id="PTHR10434:SF9">
    <property type="entry name" value="PHOSPHOLIPID_GLYCEROL ACYLTRANSFERASE DOMAIN-CONTAINING PROTEIN"/>
    <property type="match status" value="1"/>
</dbReference>
<dbReference type="AlphaFoldDB" id="A0A3B0VVP4"/>
<dbReference type="PANTHER" id="PTHR10434">
    <property type="entry name" value="1-ACYL-SN-GLYCEROL-3-PHOSPHATE ACYLTRANSFERASE"/>
    <property type="match status" value="1"/>
</dbReference>
<dbReference type="SUPFAM" id="SSF69593">
    <property type="entry name" value="Glycerol-3-phosphate (1)-acyltransferase"/>
    <property type="match status" value="1"/>
</dbReference>
<dbReference type="GO" id="GO:0003841">
    <property type="term" value="F:1-acylglycerol-3-phosphate O-acyltransferase activity"/>
    <property type="evidence" value="ECO:0007669"/>
    <property type="project" value="TreeGrafter"/>
</dbReference>
<evidence type="ECO:0000313" key="5">
    <source>
        <dbReference type="EMBL" id="VAW40929.1"/>
    </source>
</evidence>
<evidence type="ECO:0000256" key="2">
    <source>
        <dbReference type="ARBA" id="ARBA00023315"/>
    </source>
</evidence>
<feature type="region of interest" description="Disordered" evidence="3">
    <location>
        <begin position="173"/>
        <end position="198"/>
    </location>
</feature>
<feature type="domain" description="Phospholipid/glycerol acyltransferase" evidence="4">
    <location>
        <begin position="28"/>
        <end position="137"/>
    </location>
</feature>
<evidence type="ECO:0000259" key="4">
    <source>
        <dbReference type="SMART" id="SM00563"/>
    </source>
</evidence>